<proteinExistence type="predicted"/>
<accession>A0A839EC87</accession>
<dbReference type="Proteomes" id="UP000585905">
    <property type="component" value="Unassembled WGS sequence"/>
</dbReference>
<name>A0A839EC87_9MICO</name>
<sequence length="114" mass="11196">MTPRGARGDRGAVTAEIAIAIPAVVLVLVASLNGLGAGVALLRAQDAAADAARALARDASTTSAAGRAVAALPGGALRSDRSGDVVCATVTVRPRILSIPIALEARSCALDGGR</sequence>
<reference evidence="2 3" key="1">
    <citation type="submission" date="2020-07" db="EMBL/GenBank/DDBJ databases">
        <title>Sequencing the genomes of 1000 actinobacteria strains.</title>
        <authorList>
            <person name="Klenk H.-P."/>
        </authorList>
    </citation>
    <scope>NUCLEOTIDE SEQUENCE [LARGE SCALE GENOMIC DNA]</scope>
    <source>
        <strain evidence="2 3">DSM 19663</strain>
    </source>
</reference>
<dbReference type="EMBL" id="JACGWX010000003">
    <property type="protein sequence ID" value="MBA8848062.1"/>
    <property type="molecule type" value="Genomic_DNA"/>
</dbReference>
<keyword evidence="1" id="KW-1133">Transmembrane helix</keyword>
<keyword evidence="3" id="KW-1185">Reference proteome</keyword>
<feature type="transmembrane region" description="Helical" evidence="1">
    <location>
        <begin position="12"/>
        <end position="32"/>
    </location>
</feature>
<dbReference type="NCBIfam" id="NF041390">
    <property type="entry name" value="TadE_Rv3655c"/>
    <property type="match status" value="1"/>
</dbReference>
<comment type="caution">
    <text evidence="2">The sequence shown here is derived from an EMBL/GenBank/DDBJ whole genome shotgun (WGS) entry which is preliminary data.</text>
</comment>
<dbReference type="RefSeq" id="WP_182490862.1">
    <property type="nucleotide sequence ID" value="NZ_BAAAOV010000001.1"/>
</dbReference>
<keyword evidence="1" id="KW-0812">Transmembrane</keyword>
<dbReference type="AlphaFoldDB" id="A0A839EC87"/>
<evidence type="ECO:0000313" key="3">
    <source>
        <dbReference type="Proteomes" id="UP000585905"/>
    </source>
</evidence>
<protein>
    <submittedName>
        <fullName evidence="2">Flp pilus assembly protein TadG</fullName>
    </submittedName>
</protein>
<evidence type="ECO:0000256" key="1">
    <source>
        <dbReference type="SAM" id="Phobius"/>
    </source>
</evidence>
<keyword evidence="1" id="KW-0472">Membrane</keyword>
<organism evidence="2 3">
    <name type="scientific">Microcella alkalica</name>
    <dbReference type="NCBI Taxonomy" id="355930"/>
    <lineage>
        <taxon>Bacteria</taxon>
        <taxon>Bacillati</taxon>
        <taxon>Actinomycetota</taxon>
        <taxon>Actinomycetes</taxon>
        <taxon>Micrococcales</taxon>
        <taxon>Microbacteriaceae</taxon>
        <taxon>Microcella</taxon>
    </lineage>
</organism>
<evidence type="ECO:0000313" key="2">
    <source>
        <dbReference type="EMBL" id="MBA8848062.1"/>
    </source>
</evidence>
<dbReference type="InterPro" id="IPR049790">
    <property type="entry name" value="Rv3655c/TadE"/>
</dbReference>
<gene>
    <name evidence="2" type="ORF">FHX53_001654</name>
</gene>